<gene>
    <name evidence="2" type="ORF">QWY20_18395</name>
</gene>
<name>A0ABU7JB39_9GAMM</name>
<comment type="caution">
    <text evidence="2">The sequence shown here is derived from an EMBL/GenBank/DDBJ whole genome shotgun (WGS) entry which is preliminary data.</text>
</comment>
<evidence type="ECO:0000313" key="3">
    <source>
        <dbReference type="Proteomes" id="UP001336314"/>
    </source>
</evidence>
<dbReference type="RefSeq" id="WP_330130439.1">
    <property type="nucleotide sequence ID" value="NZ_JAUHLI010000040.1"/>
</dbReference>
<feature type="region of interest" description="Disordered" evidence="1">
    <location>
        <begin position="1"/>
        <end position="20"/>
    </location>
</feature>
<reference evidence="2 3" key="1">
    <citation type="submission" date="2023-07" db="EMBL/GenBank/DDBJ databases">
        <title>Alkalimonas sp., MEB108 novel, alkaliphilic bacterium isolated from Lonar Lake, India.</title>
        <authorList>
            <person name="Joshi A."/>
            <person name="Thite S."/>
        </authorList>
    </citation>
    <scope>NUCLEOTIDE SEQUENCE [LARGE SCALE GENOMIC DNA]</scope>
    <source>
        <strain evidence="2 3">MEB108</strain>
    </source>
</reference>
<proteinExistence type="predicted"/>
<sequence>MLPDSLDEQNPKPGSDEGCYALFESPEPSELPEPWLSAVKSYHPYWQLRVLEQELLKLPVCFKRLSTEESQSKSNWPHLRSVWQAALQQTEPALPTELSDAMLAEASHCLEYAAAHFYSSGDLTDGDASSAADFEALFPLFWLAFRLMQQHQPLHPLFRQLACSEPTHCPDFLGSDLLLIRHSLQHCAQQLGMPFLEQHANELRTELITYVLNANPWSPSELLQWQTLLDNWQGRQEVYGIGNAQRLLAELLAEQKSPI</sequence>
<dbReference type="EMBL" id="JAUHLI010000040">
    <property type="protein sequence ID" value="MEE2003420.1"/>
    <property type="molecule type" value="Genomic_DNA"/>
</dbReference>
<accession>A0ABU7JB39</accession>
<dbReference type="Proteomes" id="UP001336314">
    <property type="component" value="Unassembled WGS sequence"/>
</dbReference>
<protein>
    <submittedName>
        <fullName evidence="2">Uncharacterized protein</fullName>
    </submittedName>
</protein>
<keyword evidence="3" id="KW-1185">Reference proteome</keyword>
<evidence type="ECO:0000256" key="1">
    <source>
        <dbReference type="SAM" id="MobiDB-lite"/>
    </source>
</evidence>
<organism evidence="2 3">
    <name type="scientific">Alkalimonas cellulosilytica</name>
    <dbReference type="NCBI Taxonomy" id="3058395"/>
    <lineage>
        <taxon>Bacteria</taxon>
        <taxon>Pseudomonadati</taxon>
        <taxon>Pseudomonadota</taxon>
        <taxon>Gammaproteobacteria</taxon>
        <taxon>Alkalimonas</taxon>
    </lineage>
</organism>
<evidence type="ECO:0000313" key="2">
    <source>
        <dbReference type="EMBL" id="MEE2003420.1"/>
    </source>
</evidence>